<keyword evidence="2" id="KW-1185">Reference proteome</keyword>
<reference evidence="1 2" key="1">
    <citation type="submission" date="2016-07" db="EMBL/GenBank/DDBJ databases">
        <title>Genome analysis of Flavihumibacter stibioxidans YS-17.</title>
        <authorList>
            <person name="Shi K."/>
            <person name="Han Y."/>
            <person name="Wang G."/>
        </authorList>
    </citation>
    <scope>NUCLEOTIDE SEQUENCE [LARGE SCALE GENOMIC DNA]</scope>
    <source>
        <strain evidence="1 2">YS-17</strain>
    </source>
</reference>
<protein>
    <submittedName>
        <fullName evidence="1">Uncharacterized protein</fullName>
    </submittedName>
</protein>
<evidence type="ECO:0000313" key="2">
    <source>
        <dbReference type="Proteomes" id="UP000765802"/>
    </source>
</evidence>
<name>A0ABR7MDT1_9BACT</name>
<sequence>MTDLTRRVAPDGWGELREDLADWVNGLIVHDFQELVRILYRIDVNENKLKFLLKEKVGEDAAQIIADLIIERQLQKIKTRQLFKQPPPEDEEEKW</sequence>
<organism evidence="1 2">
    <name type="scientific">Flavihumibacter stibioxidans</name>
    <dbReference type="NCBI Taxonomy" id="1834163"/>
    <lineage>
        <taxon>Bacteria</taxon>
        <taxon>Pseudomonadati</taxon>
        <taxon>Bacteroidota</taxon>
        <taxon>Chitinophagia</taxon>
        <taxon>Chitinophagales</taxon>
        <taxon>Chitinophagaceae</taxon>
        <taxon>Flavihumibacter</taxon>
    </lineage>
</organism>
<proteinExistence type="predicted"/>
<accession>A0ABR7MDT1</accession>
<comment type="caution">
    <text evidence="1">The sequence shown here is derived from an EMBL/GenBank/DDBJ whole genome shotgun (WGS) entry which is preliminary data.</text>
</comment>
<evidence type="ECO:0000313" key="1">
    <source>
        <dbReference type="EMBL" id="MBC6492728.1"/>
    </source>
</evidence>
<dbReference type="EMBL" id="MBUA01000029">
    <property type="protein sequence ID" value="MBC6492728.1"/>
    <property type="molecule type" value="Genomic_DNA"/>
</dbReference>
<dbReference type="Proteomes" id="UP000765802">
    <property type="component" value="Unassembled WGS sequence"/>
</dbReference>
<gene>
    <name evidence="1" type="ORF">BC349_16850</name>
</gene>